<feature type="region of interest" description="Disordered" evidence="2">
    <location>
        <begin position="89"/>
        <end position="110"/>
    </location>
</feature>
<feature type="compositionally biased region" description="Low complexity" evidence="2">
    <location>
        <begin position="465"/>
        <end position="482"/>
    </location>
</feature>
<dbReference type="VEuPathDB" id="ToxoDB:EBH_0030020"/>
<organism evidence="3 4">
    <name type="scientific">Eimeria brunetti</name>
    <dbReference type="NCBI Taxonomy" id="51314"/>
    <lineage>
        <taxon>Eukaryota</taxon>
        <taxon>Sar</taxon>
        <taxon>Alveolata</taxon>
        <taxon>Apicomplexa</taxon>
        <taxon>Conoidasida</taxon>
        <taxon>Coccidia</taxon>
        <taxon>Eucoccidiorida</taxon>
        <taxon>Eimeriorina</taxon>
        <taxon>Eimeriidae</taxon>
        <taxon>Eimeria</taxon>
    </lineage>
</organism>
<feature type="region of interest" description="Disordered" evidence="2">
    <location>
        <begin position="1"/>
        <end position="69"/>
    </location>
</feature>
<evidence type="ECO:0000256" key="1">
    <source>
        <dbReference type="SAM" id="Coils"/>
    </source>
</evidence>
<feature type="coiled-coil region" evidence="1">
    <location>
        <begin position="127"/>
        <end position="158"/>
    </location>
</feature>
<accession>U6LBX3</accession>
<gene>
    <name evidence="3" type="ORF">EBH_0030020</name>
</gene>
<feature type="region of interest" description="Disordered" evidence="2">
    <location>
        <begin position="379"/>
        <end position="497"/>
    </location>
</feature>
<feature type="compositionally biased region" description="Low complexity" evidence="2">
    <location>
        <begin position="273"/>
        <end position="290"/>
    </location>
</feature>
<feature type="compositionally biased region" description="Low complexity" evidence="2">
    <location>
        <begin position="89"/>
        <end position="108"/>
    </location>
</feature>
<feature type="region of interest" description="Disordered" evidence="2">
    <location>
        <begin position="265"/>
        <end position="290"/>
    </location>
</feature>
<keyword evidence="4" id="KW-1185">Reference proteome</keyword>
<sequence>MSASAGTPATATPVRLPEMSVSPPEVGMPRSCSSALVNPGATSPGTAPSPCPLPAAALPPVAPATAAPQRRQCLGGRCLPILRWLRSQKPNKPQPQKQQPQEEPYQQQSLPNGAQLPEAVQLQLQQKLQLQQRLQLQQKRLQQLLQKQEQESQQQKYKRQQQLHQQDECQESQLMLQLGQLDTTGLSTPYTGWSSSSSKGLSSKNSGVSVGLNISTLGTPGHSSGGSNSVSRTGSVSSSEGSSSGSSGRSQSLVLLSPRCKTSGHNYLKSAKSSDPSILGSSSRSRRSSNCTIINSSREGAYVAAAQVRARHVSAASPCGAASAAAVAKTSLTAPLSAAIRADAALCAAGVGAGPADQYAGGDATSLAARAAVELPPFGLLTGRPTRPQSAATATAPKKPAEGGKPGTTGTPGTPAGPVSRTGAAADATDEWEGPDLLDTPVHRKDRSRQLDIQEQKQPGPPGQQRPASQEQQQPVLQGQPQTEHMPSTGGCCFPPLRSGIPGASAVPSLASQSTATAHAAARAPHLAVASTSVAVPSADPSRLASRIVEPSAASRPATPITDMQSNQQQQQQRRQLDDSQLLTLPLLGGEFGAAQVTCGSSLPRTPAGESEKDADQCSKCPNKCSSVGRGAQSETEAPGLIIDASSAVAAAVRASGPVVTRAAFAKEDNIQTSQEENQQQLSRHQQLEKQTLDAKRADRQENVHLPAQQQGQRVHSQRLEPSSTPHFKGKPHSSQLEPSNSEDRHAGPCGGSPPVVAGAAAAIELAATVVEAAASTAADTIAPSAEALVSSVTQTFSSLLATGPPGCSLLAFRRQQQPKQQQHQQEAILYHEEQRMRQYSVPMLPSPSTSSLQQNQQRRTQEQQLLQQMLQELHLGQREVQQPLLESSVSPLPPSEIQDSHTLQQLRACDLLRQQEQKQHKLQPQRLQAPTLQGAQTGTYATTRSESPVRLKLRCSLPSKPHQQRQQHLLLLQEQQQRRAPPAKQRIEMQRTFFGVHLSAEAEAAAATAAGAAAAAATAAAARPTELPTGPPGPPSAAGACLPWPQEGTPSGRRSPAGQQAAEASRRAMLLRKNSQSSLLHVCTAASQDQQLQQPHLEQQQTSCETRSSHAVPLAAAAAAATGAPATGAAAALARTKLEDCETSPTDFSSNSTNVTSDVSSANSMRSALTPQLLYPSRRTPFPLQQPGAEIEPAPEVATTLTERPPTPIRAERLRKRLERLRDIGQLSRDTYPAAEVASLISGTRVEKEGPFPVYVLDKDWSLGCSALDPDWPQKMLQNTKEGIKLHSEINRLLALAKEVDLAQTKGEPR</sequence>
<feature type="region of interest" description="Disordered" evidence="2">
    <location>
        <begin position="603"/>
        <end position="632"/>
    </location>
</feature>
<feature type="compositionally biased region" description="Low complexity" evidence="2">
    <location>
        <begin position="225"/>
        <end position="252"/>
    </location>
</feature>
<name>U6LBX3_9EIME</name>
<evidence type="ECO:0000313" key="3">
    <source>
        <dbReference type="EMBL" id="CDJ46728.1"/>
    </source>
</evidence>
<feature type="region of interest" description="Disordered" evidence="2">
    <location>
        <begin position="672"/>
        <end position="753"/>
    </location>
</feature>
<proteinExistence type="predicted"/>
<reference evidence="3" key="1">
    <citation type="submission" date="2013-10" db="EMBL/GenBank/DDBJ databases">
        <title>Genomic analysis of the causative agents of coccidiosis in chickens.</title>
        <authorList>
            <person name="Reid A.J."/>
            <person name="Blake D."/>
            <person name="Billington K."/>
            <person name="Browne H."/>
            <person name="Dunn M."/>
            <person name="Hung S."/>
            <person name="Kawahara F."/>
            <person name="Miranda-Saavedra D."/>
            <person name="Mourier T."/>
            <person name="Nagra H."/>
            <person name="Otto T.D."/>
            <person name="Rawlings N."/>
            <person name="Sanchez A."/>
            <person name="Sanders M."/>
            <person name="Subramaniam C."/>
            <person name="Tay Y."/>
            <person name="Dear P."/>
            <person name="Doerig C."/>
            <person name="Gruber A."/>
            <person name="Parkinson J."/>
            <person name="Shirley M."/>
            <person name="Wan K.L."/>
            <person name="Berriman M."/>
            <person name="Tomley F."/>
            <person name="Pain A."/>
        </authorList>
    </citation>
    <scope>NUCLEOTIDE SEQUENCE [LARGE SCALE GENOMIC DNA]</scope>
    <source>
        <strain evidence="3">Houghton</strain>
    </source>
</reference>
<feature type="compositionally biased region" description="Low complexity" evidence="2">
    <location>
        <begin position="565"/>
        <end position="577"/>
    </location>
</feature>
<feature type="compositionally biased region" description="Polar residues" evidence="2">
    <location>
        <begin position="672"/>
        <end position="685"/>
    </location>
</feature>
<reference evidence="3" key="2">
    <citation type="submission" date="2013-10" db="EMBL/GenBank/DDBJ databases">
        <authorList>
            <person name="Aslett M."/>
        </authorList>
    </citation>
    <scope>NUCLEOTIDE SEQUENCE [LARGE SCALE GENOMIC DNA]</scope>
    <source>
        <strain evidence="3">Houghton</strain>
    </source>
</reference>
<feature type="compositionally biased region" description="Basic and acidic residues" evidence="2">
    <location>
        <begin position="686"/>
        <end position="703"/>
    </location>
</feature>
<feature type="compositionally biased region" description="Low complexity" evidence="2">
    <location>
        <begin position="408"/>
        <end position="418"/>
    </location>
</feature>
<feature type="compositionally biased region" description="Low complexity" evidence="2">
    <location>
        <begin position="1147"/>
        <end position="1165"/>
    </location>
</feature>
<dbReference type="Proteomes" id="UP000030750">
    <property type="component" value="Unassembled WGS sequence"/>
</dbReference>
<feature type="region of interest" description="Disordered" evidence="2">
    <location>
        <begin position="1143"/>
        <end position="1165"/>
    </location>
</feature>
<feature type="region of interest" description="Disordered" evidence="2">
    <location>
        <begin position="547"/>
        <end position="577"/>
    </location>
</feature>
<feature type="region of interest" description="Disordered" evidence="2">
    <location>
        <begin position="213"/>
        <end position="252"/>
    </location>
</feature>
<protein>
    <submittedName>
        <fullName evidence="3">Uncharacterized protein</fullName>
    </submittedName>
</protein>
<feature type="region of interest" description="Disordered" evidence="2">
    <location>
        <begin position="1024"/>
        <end position="1068"/>
    </location>
</feature>
<dbReference type="EMBL" id="HG710471">
    <property type="protein sequence ID" value="CDJ46728.1"/>
    <property type="molecule type" value="Genomic_DNA"/>
</dbReference>
<dbReference type="OrthoDB" id="348677at2759"/>
<evidence type="ECO:0000313" key="4">
    <source>
        <dbReference type="Proteomes" id="UP000030750"/>
    </source>
</evidence>
<keyword evidence="1" id="KW-0175">Coiled coil</keyword>
<feature type="compositionally biased region" description="Polar residues" evidence="2">
    <location>
        <begin position="708"/>
        <end position="726"/>
    </location>
</feature>
<feature type="compositionally biased region" description="Low complexity" evidence="2">
    <location>
        <begin position="1"/>
        <end position="13"/>
    </location>
</feature>
<feature type="compositionally biased region" description="Low complexity" evidence="2">
    <location>
        <begin position="54"/>
        <end position="68"/>
    </location>
</feature>
<evidence type="ECO:0000256" key="2">
    <source>
        <dbReference type="SAM" id="MobiDB-lite"/>
    </source>
</evidence>
<feature type="compositionally biased region" description="Polar residues" evidence="2">
    <location>
        <begin position="31"/>
        <end position="46"/>
    </location>
</feature>